<sequence>MSSIIAVAGGSGGLGRALVERLKASGQYTVLVLARQKNPELEQHFGIRVVAADYSNTDSLVRLQRGQQLLEDQQIDTVISAINPRGPSPELNLIKAADRSKVTRRYIPSIWSGVDYAEEDIKRSHFAAEKIGLTNALKKTTLQWTAIYLGVYLDYYAPGLESYIHPVAICVDTINNAAGIAGTGEYPVTLTWSFDVAKYTVALLHLKGWENKYFIVGSQTTWNELVSLTEDVKGVKFRVSYDSVEKMLNGEVTELPAHVGAYVFLGGSQEGKVRLQGFLSALGLFFARGSLSYEGHQQLNEMFPDISPIGLRDALQKSFTENSRV</sequence>
<evidence type="ECO:0000313" key="2">
    <source>
        <dbReference type="Proteomes" id="UP000799755"/>
    </source>
</evidence>
<keyword evidence="2" id="KW-1185">Reference proteome</keyword>
<name>A0ACB6QFD6_9PLEO</name>
<evidence type="ECO:0000313" key="1">
    <source>
        <dbReference type="EMBL" id="KAF2465617.1"/>
    </source>
</evidence>
<dbReference type="Proteomes" id="UP000799755">
    <property type="component" value="Unassembled WGS sequence"/>
</dbReference>
<comment type="caution">
    <text evidence="1">The sequence shown here is derived from an EMBL/GenBank/DDBJ whole genome shotgun (WGS) entry which is preliminary data.</text>
</comment>
<protein>
    <submittedName>
        <fullName evidence="1">NAD(P)-binding protein</fullName>
    </submittedName>
</protein>
<proteinExistence type="predicted"/>
<organism evidence="1 2">
    <name type="scientific">Lindgomyces ingoldianus</name>
    <dbReference type="NCBI Taxonomy" id="673940"/>
    <lineage>
        <taxon>Eukaryota</taxon>
        <taxon>Fungi</taxon>
        <taxon>Dikarya</taxon>
        <taxon>Ascomycota</taxon>
        <taxon>Pezizomycotina</taxon>
        <taxon>Dothideomycetes</taxon>
        <taxon>Pleosporomycetidae</taxon>
        <taxon>Pleosporales</taxon>
        <taxon>Lindgomycetaceae</taxon>
        <taxon>Lindgomyces</taxon>
    </lineage>
</organism>
<gene>
    <name evidence="1" type="ORF">BDR25DRAFT_378807</name>
</gene>
<accession>A0ACB6QFD6</accession>
<dbReference type="EMBL" id="MU003529">
    <property type="protein sequence ID" value="KAF2465617.1"/>
    <property type="molecule type" value="Genomic_DNA"/>
</dbReference>
<reference evidence="1" key="1">
    <citation type="journal article" date="2020" name="Stud. Mycol.">
        <title>101 Dothideomycetes genomes: a test case for predicting lifestyles and emergence of pathogens.</title>
        <authorList>
            <person name="Haridas S."/>
            <person name="Albert R."/>
            <person name="Binder M."/>
            <person name="Bloem J."/>
            <person name="Labutti K."/>
            <person name="Salamov A."/>
            <person name="Andreopoulos B."/>
            <person name="Baker S."/>
            <person name="Barry K."/>
            <person name="Bills G."/>
            <person name="Bluhm B."/>
            <person name="Cannon C."/>
            <person name="Castanera R."/>
            <person name="Culley D."/>
            <person name="Daum C."/>
            <person name="Ezra D."/>
            <person name="Gonzalez J."/>
            <person name="Henrissat B."/>
            <person name="Kuo A."/>
            <person name="Liang C."/>
            <person name="Lipzen A."/>
            <person name="Lutzoni F."/>
            <person name="Magnuson J."/>
            <person name="Mondo S."/>
            <person name="Nolan M."/>
            <person name="Ohm R."/>
            <person name="Pangilinan J."/>
            <person name="Park H.-J."/>
            <person name="Ramirez L."/>
            <person name="Alfaro M."/>
            <person name="Sun H."/>
            <person name="Tritt A."/>
            <person name="Yoshinaga Y."/>
            <person name="Zwiers L.-H."/>
            <person name="Turgeon B."/>
            <person name="Goodwin S."/>
            <person name="Spatafora J."/>
            <person name="Crous P."/>
            <person name="Grigoriev I."/>
        </authorList>
    </citation>
    <scope>NUCLEOTIDE SEQUENCE</scope>
    <source>
        <strain evidence="1">ATCC 200398</strain>
    </source>
</reference>